<dbReference type="PANTHER" id="PTHR46193:SF18">
    <property type="entry name" value="HEXITOL PHOSPHATASE B"/>
    <property type="match status" value="1"/>
</dbReference>
<dbReference type="InterPro" id="IPR010976">
    <property type="entry name" value="B-phosphoglucomutase_hydrolase"/>
</dbReference>
<dbReference type="PANTHER" id="PTHR46193">
    <property type="entry name" value="6-PHOSPHOGLUCONATE PHOSPHATASE"/>
    <property type="match status" value="1"/>
</dbReference>
<evidence type="ECO:0000256" key="10">
    <source>
        <dbReference type="PIRSR" id="PIRSR610972-1"/>
    </source>
</evidence>
<evidence type="ECO:0000256" key="1">
    <source>
        <dbReference type="ARBA" id="ARBA00006171"/>
    </source>
</evidence>
<feature type="binding site" evidence="11">
    <location>
        <begin position="45"/>
        <end position="50"/>
    </location>
    <ligand>
        <name>substrate</name>
    </ligand>
</feature>
<dbReference type="Gene3D" id="1.10.150.240">
    <property type="entry name" value="Putative phosphatase, domain 2"/>
    <property type="match status" value="1"/>
</dbReference>
<dbReference type="SFLD" id="SFLDG01135">
    <property type="entry name" value="C1.5.6:_HAD__Beta-PGM__Phospha"/>
    <property type="match status" value="1"/>
</dbReference>
<dbReference type="GO" id="GO:0008801">
    <property type="term" value="F:beta-phosphoglucomutase activity"/>
    <property type="evidence" value="ECO:0007669"/>
    <property type="project" value="UniProtKB-EC"/>
</dbReference>
<dbReference type="NCBIfam" id="TIGR01509">
    <property type="entry name" value="HAD-SF-IA-v3"/>
    <property type="match status" value="1"/>
</dbReference>
<evidence type="ECO:0000256" key="5">
    <source>
        <dbReference type="ARBA" id="ARBA00023235"/>
    </source>
</evidence>
<feature type="site" description="Important for catalytic activity and assists the phosphoryl transfer reaction to Asp8 by balancing charge and orienting the reacting groups" evidence="13">
    <location>
        <position position="146"/>
    </location>
</feature>
<comment type="caution">
    <text evidence="14">The sequence shown here is derived from an EMBL/GenBank/DDBJ whole genome shotgun (WGS) entry which is preliminary data.</text>
</comment>
<keyword evidence="5" id="KW-0413">Isomerase</keyword>
<dbReference type="GO" id="GO:0005975">
    <property type="term" value="P:carbohydrate metabolic process"/>
    <property type="evidence" value="ECO:0007669"/>
    <property type="project" value="InterPro"/>
</dbReference>
<feature type="binding site" evidence="12">
    <location>
        <position position="171"/>
    </location>
    <ligand>
        <name>Mg(2+)</name>
        <dbReference type="ChEBI" id="CHEBI:18420"/>
    </ligand>
</feature>
<evidence type="ECO:0000256" key="9">
    <source>
        <dbReference type="ARBA" id="ARBA00044991"/>
    </source>
</evidence>
<feature type="binding site" evidence="11">
    <location>
        <begin position="115"/>
        <end position="119"/>
    </location>
    <ligand>
        <name>substrate</name>
    </ligand>
</feature>
<evidence type="ECO:0000256" key="4">
    <source>
        <dbReference type="ARBA" id="ARBA00022842"/>
    </source>
</evidence>
<comment type="cofactor">
    <cofactor evidence="12">
        <name>Mg(2+)</name>
        <dbReference type="ChEBI" id="CHEBI:18420"/>
    </cofactor>
    <text evidence="12">Binds 2 magnesium ions per subunit.</text>
</comment>
<feature type="binding site" evidence="11">
    <location>
        <position position="77"/>
    </location>
    <ligand>
        <name>substrate</name>
    </ligand>
</feature>
<dbReference type="SFLD" id="SFLDG01129">
    <property type="entry name" value="C1.5:_HAD__Beta-PGM__Phosphata"/>
    <property type="match status" value="1"/>
</dbReference>
<accession>A0A401UME1</accession>
<dbReference type="InterPro" id="IPR023214">
    <property type="entry name" value="HAD_sf"/>
</dbReference>
<evidence type="ECO:0000256" key="2">
    <source>
        <dbReference type="ARBA" id="ARBA00022553"/>
    </source>
</evidence>
<dbReference type="PRINTS" id="PR00413">
    <property type="entry name" value="HADHALOGNASE"/>
</dbReference>
<dbReference type="RefSeq" id="WP_125001741.1">
    <property type="nucleotide sequence ID" value="NZ_BHYK01000011.1"/>
</dbReference>
<feature type="binding site" evidence="12">
    <location>
        <position position="12"/>
    </location>
    <ligand>
        <name>Mg(2+)</name>
        <dbReference type="ChEBI" id="CHEBI:18420"/>
    </ligand>
</feature>
<dbReference type="InterPro" id="IPR051600">
    <property type="entry name" value="Beta-PGM-like"/>
</dbReference>
<dbReference type="CDD" id="cd02598">
    <property type="entry name" value="HAD_BPGM"/>
    <property type="match status" value="1"/>
</dbReference>
<dbReference type="AlphaFoldDB" id="A0A401UME1"/>
<protein>
    <recommendedName>
        <fullName evidence="9">Beta-phosphoglucomutase</fullName>
        <ecNumber evidence="8">5.4.2.6</ecNumber>
    </recommendedName>
</protein>
<evidence type="ECO:0000256" key="7">
    <source>
        <dbReference type="ARBA" id="ARBA00044926"/>
    </source>
</evidence>
<evidence type="ECO:0000256" key="12">
    <source>
        <dbReference type="PIRSR" id="PIRSR610972-3"/>
    </source>
</evidence>
<reference evidence="14 15" key="1">
    <citation type="submission" date="2018-11" db="EMBL/GenBank/DDBJ databases">
        <title>Genome sequencing and assembly of Clostridium tagluense strain A121.</title>
        <authorList>
            <person name="Murakami T."/>
            <person name="Segawa T."/>
            <person name="Shcherbakova V.A."/>
            <person name="Mori H."/>
            <person name="Yoshimura Y."/>
        </authorList>
    </citation>
    <scope>NUCLEOTIDE SEQUENCE [LARGE SCALE GENOMIC DNA]</scope>
    <source>
        <strain evidence="14 15">A121</strain>
    </source>
</reference>
<proteinExistence type="inferred from homology"/>
<feature type="binding site" evidence="12">
    <location>
        <position position="10"/>
    </location>
    <ligand>
        <name>Mg(2+)</name>
        <dbReference type="ChEBI" id="CHEBI:18420"/>
    </ligand>
</feature>
<feature type="site" description="Important for catalytic activity and assists the phosphoryl transfer reaction to Asp8 by balancing charge and orienting the reacting groups" evidence="13">
    <location>
        <position position="115"/>
    </location>
</feature>
<evidence type="ECO:0000313" key="14">
    <source>
        <dbReference type="EMBL" id="GCD10688.1"/>
    </source>
</evidence>
<dbReference type="GeneID" id="77241893"/>
<evidence type="ECO:0000256" key="8">
    <source>
        <dbReference type="ARBA" id="ARBA00044968"/>
    </source>
</evidence>
<dbReference type="GO" id="GO:0000287">
    <property type="term" value="F:magnesium ion binding"/>
    <property type="evidence" value="ECO:0007669"/>
    <property type="project" value="InterPro"/>
</dbReference>
<dbReference type="Proteomes" id="UP000287872">
    <property type="component" value="Unassembled WGS sequence"/>
</dbReference>
<dbReference type="NCBIfam" id="TIGR02009">
    <property type="entry name" value="PGMB-YQAB-SF"/>
    <property type="match status" value="1"/>
</dbReference>
<keyword evidence="4 12" id="KW-0460">Magnesium</keyword>
<keyword evidence="15" id="KW-1185">Reference proteome</keyword>
<feature type="active site" description="Proton donor/acceptor" evidence="10">
    <location>
        <position position="10"/>
    </location>
</feature>
<evidence type="ECO:0000256" key="6">
    <source>
        <dbReference type="ARBA" id="ARBA00023277"/>
    </source>
</evidence>
<feature type="binding site" evidence="11">
    <location>
        <position position="26"/>
    </location>
    <ligand>
        <name>substrate</name>
    </ligand>
</feature>
<dbReference type="EMBL" id="BHYK01000011">
    <property type="protein sequence ID" value="GCD10688.1"/>
    <property type="molecule type" value="Genomic_DNA"/>
</dbReference>
<dbReference type="Gene3D" id="3.40.50.1000">
    <property type="entry name" value="HAD superfamily/HAD-like"/>
    <property type="match status" value="1"/>
</dbReference>
<dbReference type="SFLD" id="SFLDS00003">
    <property type="entry name" value="Haloacid_Dehalogenase"/>
    <property type="match status" value="1"/>
</dbReference>
<dbReference type="InterPro" id="IPR006439">
    <property type="entry name" value="HAD-SF_hydro_IA"/>
</dbReference>
<keyword evidence="3 12" id="KW-0479">Metal-binding</keyword>
<comment type="catalytic activity">
    <reaction evidence="7">
        <text>beta-D-glucose 1-phosphate = beta-D-glucose 6-phosphate</text>
        <dbReference type="Rhea" id="RHEA:20113"/>
        <dbReference type="ChEBI" id="CHEBI:57684"/>
        <dbReference type="ChEBI" id="CHEBI:58247"/>
        <dbReference type="EC" id="5.4.2.6"/>
    </reaction>
</comment>
<dbReference type="InterPro" id="IPR010972">
    <property type="entry name" value="Beta-PGM"/>
</dbReference>
<dbReference type="SUPFAM" id="SSF56784">
    <property type="entry name" value="HAD-like"/>
    <property type="match status" value="1"/>
</dbReference>
<dbReference type="EC" id="5.4.2.6" evidence="8"/>
<dbReference type="InterPro" id="IPR023198">
    <property type="entry name" value="PGP-like_dom2"/>
</dbReference>
<dbReference type="Pfam" id="PF00702">
    <property type="entry name" value="Hydrolase"/>
    <property type="match status" value="1"/>
</dbReference>
<feature type="binding site" evidence="11">
    <location>
        <position position="53"/>
    </location>
    <ligand>
        <name>substrate</name>
    </ligand>
</feature>
<dbReference type="InterPro" id="IPR036412">
    <property type="entry name" value="HAD-like_sf"/>
</dbReference>
<sequence length="215" mass="23792">MHNIKAVIFDLDGVLVDTAKYHYLAWKRLAQELNIQFSLQDNERLKGVSRMRSLDIILEIGNITLDSDTKIQLAQKKNIWYVDYISNLTPKDILPGVIGFLESLKVDSIKIALGSASKNSMLILDKLNLTNYFDAIIDGTKVSKAKPDPEVFLKGAEALKVLPSECIVFEDAEAGVEAAINAGMYCIGIGSKNILKMAHLVLAGFSDMTFDKLKL</sequence>
<evidence type="ECO:0000256" key="11">
    <source>
        <dbReference type="PIRSR" id="PIRSR610972-2"/>
    </source>
</evidence>
<dbReference type="NCBIfam" id="TIGR01990">
    <property type="entry name" value="bPGM"/>
    <property type="match status" value="1"/>
</dbReference>
<name>A0A401UME1_9CLOT</name>
<dbReference type="OrthoDB" id="9797743at2"/>
<keyword evidence="2" id="KW-0597">Phosphoprotein</keyword>
<keyword evidence="6" id="KW-0119">Carbohydrate metabolism</keyword>
<feature type="active site" description="Proton donor/acceptor" evidence="10">
    <location>
        <position position="12"/>
    </location>
</feature>
<evidence type="ECO:0000256" key="13">
    <source>
        <dbReference type="PIRSR" id="PIRSR610972-4"/>
    </source>
</evidence>
<feature type="binding site" evidence="11">
    <location>
        <position position="146"/>
    </location>
    <ligand>
        <name>substrate</name>
    </ligand>
</feature>
<dbReference type="SFLD" id="SFLDF00046">
    <property type="entry name" value="beta-phosphoglucomutase"/>
    <property type="match status" value="1"/>
</dbReference>
<feature type="binding site" evidence="12">
    <location>
        <position position="170"/>
    </location>
    <ligand>
        <name>Mg(2+)</name>
        <dbReference type="ChEBI" id="CHEBI:18420"/>
    </ligand>
</feature>
<gene>
    <name evidence="14" type="ORF">Ctaglu_23110</name>
</gene>
<organism evidence="14 15">
    <name type="scientific">Clostridium tagluense</name>
    <dbReference type="NCBI Taxonomy" id="360422"/>
    <lineage>
        <taxon>Bacteria</taxon>
        <taxon>Bacillati</taxon>
        <taxon>Bacillota</taxon>
        <taxon>Clostridia</taxon>
        <taxon>Eubacteriales</taxon>
        <taxon>Clostridiaceae</taxon>
        <taxon>Clostridium</taxon>
    </lineage>
</organism>
<evidence type="ECO:0000256" key="3">
    <source>
        <dbReference type="ARBA" id="ARBA00022723"/>
    </source>
</evidence>
<comment type="similarity">
    <text evidence="1">Belongs to the HAD-like hydrolase superfamily. CbbY/CbbZ/Gph/YieH family.</text>
</comment>
<evidence type="ECO:0000313" key="15">
    <source>
        <dbReference type="Proteomes" id="UP000287872"/>
    </source>
</evidence>
<feature type="binding site" evidence="11">
    <location>
        <begin position="10"/>
        <end position="12"/>
    </location>
    <ligand>
        <name>substrate</name>
    </ligand>
</feature>